<dbReference type="Proteomes" id="UP000217561">
    <property type="component" value="Unassembled WGS sequence"/>
</dbReference>
<evidence type="ECO:0000313" key="1">
    <source>
        <dbReference type="EMBL" id="PBB05370.1"/>
    </source>
</evidence>
<protein>
    <submittedName>
        <fullName evidence="1">Uncharacterized protein</fullName>
    </submittedName>
</protein>
<gene>
    <name evidence="1" type="ORF">CKW00_09175</name>
</gene>
<comment type="caution">
    <text evidence="1">The sequence shown here is derived from an EMBL/GenBank/DDBJ whole genome shotgun (WGS) entry which is preliminary data.</text>
</comment>
<sequence>MKKMRELRERQRFFQENNTFRKGGNTMSYHSIEVSKEQLRTMVASMFLSTWIVNYPRQELNEEFEDVRNLVLAEYYKDSMQEEVEYQPHADVYELNQETENTWMERYVQEYDEHSFWDQLIEKLSQKEMIDAFGEEIMNRPLKEEEVEKQLEIEAKVEEKLEKNGLWALTWED</sequence>
<proteinExistence type="predicted"/>
<dbReference type="EMBL" id="NSGH01000013">
    <property type="protein sequence ID" value="PBB05370.1"/>
    <property type="molecule type" value="Genomic_DNA"/>
</dbReference>
<accession>A0ABX4HR14</accession>
<reference evidence="1 2" key="1">
    <citation type="submission" date="2017-08" db="EMBL/GenBank/DDBJ databases">
        <title>Salimicrobium alkalisoli sp. nov., isolated from saline alkaline soil.</title>
        <authorList>
            <person name="Zhang G."/>
            <person name="Xiong Q."/>
        </authorList>
    </citation>
    <scope>NUCLEOTIDE SEQUENCE [LARGE SCALE GENOMIC DNA]</scope>
    <source>
        <strain evidence="1 2">WN024</strain>
    </source>
</reference>
<keyword evidence="2" id="KW-1185">Reference proteome</keyword>
<name>A0ABX4HR14_9BACI</name>
<organism evidence="1 2">
    <name type="scientific">Salimicrobium humidisoli</name>
    <dbReference type="NCBI Taxonomy" id="2029857"/>
    <lineage>
        <taxon>Bacteria</taxon>
        <taxon>Bacillati</taxon>
        <taxon>Bacillota</taxon>
        <taxon>Bacilli</taxon>
        <taxon>Bacillales</taxon>
        <taxon>Bacillaceae</taxon>
        <taxon>Salimicrobium</taxon>
    </lineage>
</organism>
<evidence type="ECO:0000313" key="2">
    <source>
        <dbReference type="Proteomes" id="UP000217561"/>
    </source>
</evidence>